<evidence type="ECO:0000256" key="4">
    <source>
        <dbReference type="ARBA" id="ARBA00022989"/>
    </source>
</evidence>
<comment type="similarity">
    <text evidence="6">Belongs to the TVP38/TMEM64 family.</text>
</comment>
<sequence length="264" mass="28615">MENTSLQSEFREPELSGRSGRKRWIPAGLLVLVAVAFWAFGLNRYLELAWVIQRQNQLQTYVSEHWAAMLSGYMILYTLIVALSIPGASILTITGGFLFGWIWGGLAALLGATFGALAVFLVARSSLGAVFARRAGPFLTRLAGGFRESAASYLLFLRLTPVFPFWLVNIAPALLGIRFNVYLWTTILGILPGTFAFSVIGSGLGSVIEAQELASPGCTVSGACTVELEALITPQLLAAFFALGIAALIPILVRFLRRKSRQKA</sequence>
<evidence type="ECO:0000256" key="3">
    <source>
        <dbReference type="ARBA" id="ARBA00022692"/>
    </source>
</evidence>
<protein>
    <recommendedName>
        <fullName evidence="6">TVP38/TMEM64 family membrane protein</fullName>
    </recommendedName>
</protein>
<keyword evidence="2 6" id="KW-1003">Cell membrane</keyword>
<evidence type="ECO:0000256" key="2">
    <source>
        <dbReference type="ARBA" id="ARBA00022475"/>
    </source>
</evidence>
<name>A0ABR9CNJ3_9HYPH</name>
<evidence type="ECO:0000256" key="5">
    <source>
        <dbReference type="ARBA" id="ARBA00023136"/>
    </source>
</evidence>
<comment type="caution">
    <text evidence="8">The sequence shown here is derived from an EMBL/GenBank/DDBJ whole genome shotgun (WGS) entry which is preliminary data.</text>
</comment>
<evidence type="ECO:0000259" key="7">
    <source>
        <dbReference type="Pfam" id="PF09335"/>
    </source>
</evidence>
<comment type="caution">
    <text evidence="6">Lacks conserved residue(s) required for the propagation of feature annotation.</text>
</comment>
<keyword evidence="4 6" id="KW-1133">Transmembrane helix</keyword>
<proteinExistence type="inferred from homology"/>
<dbReference type="PANTHER" id="PTHR12677:SF59">
    <property type="entry name" value="GOLGI APPARATUS MEMBRANE PROTEIN TVP38-RELATED"/>
    <property type="match status" value="1"/>
</dbReference>
<feature type="transmembrane region" description="Helical" evidence="6">
    <location>
        <begin position="181"/>
        <end position="200"/>
    </location>
</feature>
<keyword evidence="3 6" id="KW-0812">Transmembrane</keyword>
<feature type="domain" description="VTT" evidence="7">
    <location>
        <begin position="88"/>
        <end position="202"/>
    </location>
</feature>
<feature type="transmembrane region" description="Helical" evidence="6">
    <location>
        <begin position="24"/>
        <end position="46"/>
    </location>
</feature>
<evidence type="ECO:0000256" key="6">
    <source>
        <dbReference type="RuleBase" id="RU366058"/>
    </source>
</evidence>
<evidence type="ECO:0000313" key="9">
    <source>
        <dbReference type="Proteomes" id="UP000632063"/>
    </source>
</evidence>
<feature type="transmembrane region" description="Helical" evidence="6">
    <location>
        <begin position="97"/>
        <end position="123"/>
    </location>
</feature>
<gene>
    <name evidence="8" type="ORF">IG616_12095</name>
</gene>
<reference evidence="8 9" key="2">
    <citation type="journal article" date="2021" name="Int. J. Syst. Evol. Microbiol.">
        <title>Roseibium litorale sp. nov., isolated from a tidal flat sediment and proposal for the reclassification of Labrenzia polysiphoniae as Roseibium polysiphoniae comb. nov.</title>
        <authorList>
            <person name="Liu Y."/>
            <person name="Pei T."/>
            <person name="Du J."/>
            <person name="Chao M."/>
            <person name="Deng M.R."/>
            <person name="Zhu H."/>
        </authorList>
    </citation>
    <scope>NUCLEOTIDE SEQUENCE [LARGE SCALE GENOMIC DNA]</scope>
    <source>
        <strain evidence="8 9">4C16A</strain>
    </source>
</reference>
<reference evidence="9" key="1">
    <citation type="submission" date="2020-09" db="EMBL/GenBank/DDBJ databases">
        <title>The genome sequence of strain Labrenzia suaedae 4C16A.</title>
        <authorList>
            <person name="Liu Y."/>
        </authorList>
    </citation>
    <scope>NUCLEOTIDE SEQUENCE [LARGE SCALE GENOMIC DNA]</scope>
    <source>
        <strain evidence="9">4C16A</strain>
    </source>
</reference>
<dbReference type="InterPro" id="IPR015414">
    <property type="entry name" value="TMEM64"/>
</dbReference>
<dbReference type="EMBL" id="JACYXI010000007">
    <property type="protein sequence ID" value="MBD8892293.1"/>
    <property type="molecule type" value="Genomic_DNA"/>
</dbReference>
<comment type="subcellular location">
    <subcellularLocation>
        <location evidence="1 6">Cell membrane</location>
        <topology evidence="1 6">Multi-pass membrane protein</topology>
    </subcellularLocation>
</comment>
<accession>A0ABR9CNJ3</accession>
<evidence type="ECO:0000256" key="1">
    <source>
        <dbReference type="ARBA" id="ARBA00004651"/>
    </source>
</evidence>
<dbReference type="InterPro" id="IPR032816">
    <property type="entry name" value="VTT_dom"/>
</dbReference>
<organism evidence="8 9">
    <name type="scientific">Roseibium litorale</name>
    <dbReference type="NCBI Taxonomy" id="2803841"/>
    <lineage>
        <taxon>Bacteria</taxon>
        <taxon>Pseudomonadati</taxon>
        <taxon>Pseudomonadota</taxon>
        <taxon>Alphaproteobacteria</taxon>
        <taxon>Hyphomicrobiales</taxon>
        <taxon>Stappiaceae</taxon>
        <taxon>Roseibium</taxon>
    </lineage>
</organism>
<keyword evidence="9" id="KW-1185">Reference proteome</keyword>
<feature type="transmembrane region" description="Helical" evidence="6">
    <location>
        <begin position="236"/>
        <end position="256"/>
    </location>
</feature>
<dbReference type="Pfam" id="PF09335">
    <property type="entry name" value="VTT_dom"/>
    <property type="match status" value="1"/>
</dbReference>
<evidence type="ECO:0000313" key="8">
    <source>
        <dbReference type="EMBL" id="MBD8892293.1"/>
    </source>
</evidence>
<keyword evidence="5 6" id="KW-0472">Membrane</keyword>
<dbReference type="Proteomes" id="UP000632063">
    <property type="component" value="Unassembled WGS sequence"/>
</dbReference>
<dbReference type="PANTHER" id="PTHR12677">
    <property type="entry name" value="GOLGI APPARATUS MEMBRANE PROTEIN TVP38-RELATED"/>
    <property type="match status" value="1"/>
</dbReference>